<dbReference type="Proteomes" id="UP000467840">
    <property type="component" value="Chromosome 4"/>
</dbReference>
<gene>
    <name evidence="1" type="ORF">GH714_036272</name>
</gene>
<dbReference type="PANTHER" id="PTHR35284:SF5">
    <property type="entry name" value="OUTER ENVELOPE PORE PROTEIN 24, CHLOROPLASTIC-LIKE"/>
    <property type="match status" value="1"/>
</dbReference>
<sequence>MIRSAVSVRGNKGVTGTLTANAGDVRLRAVIGNAAFGNGSAVDVDGFFLSLEKPGSFIVDYDVPNQDVRFQFMNTLNVLEKQVNWTYTHSRSENRTVLDGTLVLDPANKLSANYKLGSRDCKLKYSYVHRGVTALEPCYDFAKNSWDLAVSHRIDSDVIRVSYETASKNLGVEWSWKSLLNKEGGIKRVVLNKVASSQIDIECKVVVCVCTMPLVNPIIDTFKCHSCKGKMRTD</sequence>
<accession>A0A6A6LLU3</accession>
<dbReference type="GO" id="GO:0022843">
    <property type="term" value="F:voltage-gated monoatomic cation channel activity"/>
    <property type="evidence" value="ECO:0007669"/>
    <property type="project" value="InterPro"/>
</dbReference>
<keyword evidence="2" id="KW-1185">Reference proteome</keyword>
<dbReference type="PANTHER" id="PTHR35284">
    <property type="entry name" value="OUTER ENVELOPE PORE PROTEIN 24A, CHLOROPLASTIC-RELATED"/>
    <property type="match status" value="1"/>
</dbReference>
<dbReference type="EMBL" id="JAAGAX010000010">
    <property type="protein sequence ID" value="KAF2302422.1"/>
    <property type="molecule type" value="Genomic_DNA"/>
</dbReference>
<name>A0A6A6LLU3_HEVBR</name>
<dbReference type="AlphaFoldDB" id="A0A6A6LLU3"/>
<evidence type="ECO:0000313" key="1">
    <source>
        <dbReference type="EMBL" id="KAF2302422.1"/>
    </source>
</evidence>
<dbReference type="GO" id="GO:0034765">
    <property type="term" value="P:regulation of monoatomic ion transmembrane transport"/>
    <property type="evidence" value="ECO:0007669"/>
    <property type="project" value="InterPro"/>
</dbReference>
<reference evidence="1 2" key="1">
    <citation type="journal article" date="2020" name="Mol. Plant">
        <title>The Chromosome-Based Rubber Tree Genome Provides New Insights into Spurge Genome Evolution and Rubber Biosynthesis.</title>
        <authorList>
            <person name="Liu J."/>
            <person name="Shi C."/>
            <person name="Shi C.C."/>
            <person name="Li W."/>
            <person name="Zhang Q.J."/>
            <person name="Zhang Y."/>
            <person name="Li K."/>
            <person name="Lu H.F."/>
            <person name="Shi C."/>
            <person name="Zhu S.T."/>
            <person name="Xiao Z.Y."/>
            <person name="Nan H."/>
            <person name="Yue Y."/>
            <person name="Zhu X.G."/>
            <person name="Wu Y."/>
            <person name="Hong X.N."/>
            <person name="Fan G.Y."/>
            <person name="Tong Y."/>
            <person name="Zhang D."/>
            <person name="Mao C.L."/>
            <person name="Liu Y.L."/>
            <person name="Hao S.J."/>
            <person name="Liu W.Q."/>
            <person name="Lv M.Q."/>
            <person name="Zhang H.B."/>
            <person name="Liu Y."/>
            <person name="Hu-Tang G.R."/>
            <person name="Wang J.P."/>
            <person name="Wang J.H."/>
            <person name="Sun Y.H."/>
            <person name="Ni S.B."/>
            <person name="Chen W.B."/>
            <person name="Zhang X.C."/>
            <person name="Jiao Y.N."/>
            <person name="Eichler E.E."/>
            <person name="Li G.H."/>
            <person name="Liu X."/>
            <person name="Gao L.Z."/>
        </authorList>
    </citation>
    <scope>NUCLEOTIDE SEQUENCE [LARGE SCALE GENOMIC DNA]</scope>
    <source>
        <strain evidence="2">cv. GT1</strain>
        <tissue evidence="1">Leaf</tissue>
    </source>
</reference>
<protein>
    <submittedName>
        <fullName evidence="1">Uncharacterized protein</fullName>
    </submittedName>
</protein>
<dbReference type="InterPro" id="IPR034626">
    <property type="entry name" value="OEP24"/>
</dbReference>
<proteinExistence type="predicted"/>
<organism evidence="1 2">
    <name type="scientific">Hevea brasiliensis</name>
    <name type="common">Para rubber tree</name>
    <name type="synonym">Siphonia brasiliensis</name>
    <dbReference type="NCBI Taxonomy" id="3981"/>
    <lineage>
        <taxon>Eukaryota</taxon>
        <taxon>Viridiplantae</taxon>
        <taxon>Streptophyta</taxon>
        <taxon>Embryophyta</taxon>
        <taxon>Tracheophyta</taxon>
        <taxon>Spermatophyta</taxon>
        <taxon>Magnoliopsida</taxon>
        <taxon>eudicotyledons</taxon>
        <taxon>Gunneridae</taxon>
        <taxon>Pentapetalae</taxon>
        <taxon>rosids</taxon>
        <taxon>fabids</taxon>
        <taxon>Malpighiales</taxon>
        <taxon>Euphorbiaceae</taxon>
        <taxon>Crotonoideae</taxon>
        <taxon>Micrandreae</taxon>
        <taxon>Hevea</taxon>
    </lineage>
</organism>
<comment type="caution">
    <text evidence="1">The sequence shown here is derived from an EMBL/GenBank/DDBJ whole genome shotgun (WGS) entry which is preliminary data.</text>
</comment>
<evidence type="ECO:0000313" key="2">
    <source>
        <dbReference type="Proteomes" id="UP000467840"/>
    </source>
</evidence>